<evidence type="ECO:0000256" key="8">
    <source>
        <dbReference type="RuleBase" id="RU000461"/>
    </source>
</evidence>
<evidence type="ECO:0000256" key="7">
    <source>
        <dbReference type="PIRSR" id="PIRSR602403-1"/>
    </source>
</evidence>
<dbReference type="GO" id="GO:0034653">
    <property type="term" value="P:retinoic acid catabolic process"/>
    <property type="evidence" value="ECO:0007669"/>
    <property type="project" value="UniProtKB-ARBA"/>
</dbReference>
<dbReference type="InterPro" id="IPR017972">
    <property type="entry name" value="Cyt_P450_CS"/>
</dbReference>
<dbReference type="Ensembl" id="ENSCSAVT00000003775.1">
    <property type="protein sequence ID" value="ENSCSAVP00000003718.1"/>
    <property type="gene ID" value="ENSCSAVG00000002204.1"/>
</dbReference>
<keyword evidence="3 7" id="KW-0479">Metal-binding</keyword>
<comment type="similarity">
    <text evidence="1 8">Belongs to the cytochrome P450 family.</text>
</comment>
<reference evidence="11" key="1">
    <citation type="submission" date="2003-08" db="EMBL/GenBank/DDBJ databases">
        <authorList>
            <person name="Birren B."/>
            <person name="Nusbaum C."/>
            <person name="Abebe A."/>
            <person name="Abouelleil A."/>
            <person name="Adekoya E."/>
            <person name="Ait-zahra M."/>
            <person name="Allen N."/>
            <person name="Allen T."/>
            <person name="An P."/>
            <person name="Anderson M."/>
            <person name="Anderson S."/>
            <person name="Arachchi H."/>
            <person name="Armbruster J."/>
            <person name="Bachantsang P."/>
            <person name="Baldwin J."/>
            <person name="Barry A."/>
            <person name="Bayul T."/>
            <person name="Blitshsteyn B."/>
            <person name="Bloom T."/>
            <person name="Blye J."/>
            <person name="Boguslavskiy L."/>
            <person name="Borowsky M."/>
            <person name="Boukhgalter B."/>
            <person name="Brunache A."/>
            <person name="Butler J."/>
            <person name="Calixte N."/>
            <person name="Calvo S."/>
            <person name="Camarata J."/>
            <person name="Campo K."/>
            <person name="Chang J."/>
            <person name="Cheshatsang Y."/>
            <person name="Citroen M."/>
            <person name="Collymore A."/>
            <person name="Considine T."/>
            <person name="Cook A."/>
            <person name="Cooke P."/>
            <person name="Corum B."/>
            <person name="Cuomo C."/>
            <person name="David R."/>
            <person name="Dawoe T."/>
            <person name="Degray S."/>
            <person name="Dodge S."/>
            <person name="Dooley K."/>
            <person name="Dorje P."/>
            <person name="Dorjee K."/>
            <person name="Dorris L."/>
            <person name="Duffey N."/>
            <person name="Dupes A."/>
            <person name="Elkins T."/>
            <person name="Engels R."/>
            <person name="Erickson J."/>
            <person name="Farina A."/>
            <person name="Faro S."/>
            <person name="Ferreira P."/>
            <person name="Fischer H."/>
            <person name="Fitzgerald M."/>
            <person name="Foley K."/>
            <person name="Gage D."/>
            <person name="Galagan J."/>
            <person name="Gearin G."/>
            <person name="Gnerre S."/>
            <person name="Gnirke A."/>
            <person name="Goyette A."/>
            <person name="Graham J."/>
            <person name="Grandbois E."/>
            <person name="Gyaltsen K."/>
            <person name="Hafez N."/>
            <person name="Hagopian D."/>
            <person name="Hagos B."/>
            <person name="Hall J."/>
            <person name="Hatcher B."/>
            <person name="Heller A."/>
            <person name="Higgins H."/>
            <person name="Honan T."/>
            <person name="Horn A."/>
            <person name="Houde N."/>
            <person name="Hughes L."/>
            <person name="Hulme W."/>
            <person name="Husby E."/>
            <person name="Iliev I."/>
            <person name="Jaffe D."/>
            <person name="Jones C."/>
            <person name="Kamal M."/>
            <person name="Kamat A."/>
            <person name="Kamvysselis M."/>
            <person name="Karlsson E."/>
            <person name="Kells C."/>
            <person name="Kieu A."/>
            <person name="Kisner P."/>
            <person name="Kodira C."/>
            <person name="Kulbokas E."/>
            <person name="Labutti K."/>
            <person name="Lama D."/>
            <person name="Landers T."/>
            <person name="Leger J."/>
            <person name="Levine S."/>
            <person name="Lewis D."/>
            <person name="Lewis T."/>
            <person name="Lindblad-toh K."/>
            <person name="Liu X."/>
            <person name="Lokyitsang T."/>
            <person name="Lokyitsang Y."/>
            <person name="Lucien O."/>
            <person name="Lui A."/>
            <person name="Ma L.J."/>
            <person name="Mabbitt R."/>
            <person name="Macdonald J."/>
            <person name="Maclean C."/>
            <person name="Major J."/>
            <person name="Manning J."/>
            <person name="Marabella R."/>
            <person name="Maru K."/>
            <person name="Matthews C."/>
            <person name="Mauceli E."/>
            <person name="Mccarthy M."/>
            <person name="Mcdonough S."/>
            <person name="Mcghee T."/>
            <person name="Meldrim J."/>
            <person name="Meneus L."/>
            <person name="Mesirov J."/>
            <person name="Mihalev A."/>
            <person name="Mihova T."/>
            <person name="Mikkelsen T."/>
            <person name="Mlenga V."/>
            <person name="Moru K."/>
            <person name="Mozes J."/>
            <person name="Mulrain L."/>
            <person name="Munson G."/>
            <person name="Naylor J."/>
            <person name="Newes C."/>
            <person name="Nguyen C."/>
            <person name="Nguyen N."/>
            <person name="Nguyen T."/>
            <person name="Nicol R."/>
            <person name="Nielsen C."/>
            <person name="Nizzari M."/>
            <person name="Norbu C."/>
            <person name="Norbu N."/>
            <person name="O'donnell P."/>
            <person name="Okoawo O."/>
            <person name="O'leary S."/>
            <person name="Omotosho B."/>
            <person name="O'neill K."/>
            <person name="Osman S."/>
            <person name="Parker S."/>
            <person name="Perrin D."/>
            <person name="Phunkhang P."/>
            <person name="Piqani B."/>
            <person name="Purcell S."/>
            <person name="Rachupka T."/>
            <person name="Ramasamy U."/>
            <person name="Rameau R."/>
            <person name="Ray V."/>
            <person name="Raymond C."/>
            <person name="Retta R."/>
            <person name="Richardson S."/>
            <person name="Rise C."/>
            <person name="Rodriguez J."/>
            <person name="Rogers J."/>
            <person name="Rogov P."/>
            <person name="Rutman M."/>
            <person name="Schupbach R."/>
            <person name="Seaman C."/>
            <person name="Settipalli S."/>
            <person name="Sharpe T."/>
            <person name="Sheridan J."/>
            <person name="Sherpa N."/>
            <person name="Shi J."/>
            <person name="Smirnov S."/>
            <person name="Smith C."/>
            <person name="Sougnez C."/>
            <person name="Spencer B."/>
            <person name="Stalker J."/>
            <person name="Stange-thomann N."/>
            <person name="Stavropoulos S."/>
            <person name="Stetson K."/>
            <person name="Stone C."/>
            <person name="Stone S."/>
            <person name="Stubbs M."/>
            <person name="Talamas J."/>
            <person name="Tchuinga P."/>
            <person name="Tenzing P."/>
            <person name="Tesfaye S."/>
            <person name="Theodore J."/>
            <person name="Thoulutsang Y."/>
            <person name="Topham K."/>
            <person name="Towey S."/>
            <person name="Tsamla T."/>
            <person name="Tsomo N."/>
            <person name="Vallee D."/>
            <person name="Vassiliev H."/>
            <person name="Venkataraman V."/>
            <person name="Vinson J."/>
            <person name="Vo A."/>
            <person name="Wade C."/>
            <person name="Wang S."/>
            <person name="Wangchuk T."/>
            <person name="Wangdi T."/>
            <person name="Whittaker C."/>
            <person name="Wilkinson J."/>
            <person name="Wu Y."/>
            <person name="Wyman D."/>
            <person name="Yadav S."/>
            <person name="Yang S."/>
            <person name="Yang X."/>
            <person name="Yeager S."/>
            <person name="Yee E."/>
            <person name="Young G."/>
            <person name="Zainoun J."/>
            <person name="Zembeck L."/>
            <person name="Zimmer A."/>
            <person name="Zody M."/>
            <person name="Lander E."/>
        </authorList>
    </citation>
    <scope>NUCLEOTIDE SEQUENCE [LARGE SCALE GENOMIC DNA]</scope>
</reference>
<keyword evidence="4 8" id="KW-0560">Oxidoreductase</keyword>
<dbReference type="InParanoid" id="H2YEH0"/>
<dbReference type="InterPro" id="IPR001128">
    <property type="entry name" value="Cyt_P450"/>
</dbReference>
<dbReference type="Proteomes" id="UP000007875">
    <property type="component" value="Unassembled WGS sequence"/>
</dbReference>
<feature type="binding site" description="axial binding residue" evidence="7">
    <location>
        <position position="446"/>
    </location>
    <ligand>
        <name>heme</name>
        <dbReference type="ChEBI" id="CHEBI:30413"/>
    </ligand>
    <ligandPart>
        <name>Fe</name>
        <dbReference type="ChEBI" id="CHEBI:18248"/>
    </ligandPart>
</feature>
<dbReference type="GO" id="GO:0005506">
    <property type="term" value="F:iron ion binding"/>
    <property type="evidence" value="ECO:0007669"/>
    <property type="project" value="InterPro"/>
</dbReference>
<reference evidence="10" key="2">
    <citation type="submission" date="2025-08" db="UniProtKB">
        <authorList>
            <consortium name="Ensembl"/>
        </authorList>
    </citation>
    <scope>IDENTIFICATION</scope>
</reference>
<keyword evidence="6 8" id="KW-0503">Monooxygenase</keyword>
<evidence type="ECO:0000256" key="1">
    <source>
        <dbReference type="ARBA" id="ARBA00010617"/>
    </source>
</evidence>
<reference evidence="10" key="3">
    <citation type="submission" date="2025-09" db="UniProtKB">
        <authorList>
            <consortium name="Ensembl"/>
        </authorList>
    </citation>
    <scope>IDENTIFICATION</scope>
</reference>
<dbReference type="OMA" id="MKRRMPV"/>
<proteinExistence type="inferred from homology"/>
<evidence type="ECO:0000256" key="5">
    <source>
        <dbReference type="ARBA" id="ARBA00023004"/>
    </source>
</evidence>
<accession>H2YEH0</accession>
<dbReference type="Gene3D" id="1.10.630.10">
    <property type="entry name" value="Cytochrome P450"/>
    <property type="match status" value="1"/>
</dbReference>
<name>H2YEH0_CIOSA</name>
<dbReference type="Pfam" id="PF00067">
    <property type="entry name" value="p450"/>
    <property type="match status" value="1"/>
</dbReference>
<dbReference type="GO" id="GO:0004497">
    <property type="term" value="F:monooxygenase activity"/>
    <property type="evidence" value="ECO:0007669"/>
    <property type="project" value="UniProtKB-KW"/>
</dbReference>
<comment type="cofactor">
    <cofactor evidence="7">
        <name>heme</name>
        <dbReference type="ChEBI" id="CHEBI:30413"/>
    </cofactor>
</comment>
<dbReference type="AlphaFoldDB" id="H2YEH0"/>
<evidence type="ECO:0000256" key="3">
    <source>
        <dbReference type="ARBA" id="ARBA00022723"/>
    </source>
</evidence>
<evidence type="ECO:0000256" key="6">
    <source>
        <dbReference type="ARBA" id="ARBA00023033"/>
    </source>
</evidence>
<dbReference type="PRINTS" id="PR00465">
    <property type="entry name" value="EP450IV"/>
</dbReference>
<sequence>MAIFLFVVTAFLVACVLWRPLNAWWHQYNMRKAFDPDSNLNHLPIPPGSFGLPFIGETIAWITQGANFNSSRRKKYGNVFTTSAISLPMVKVSGHEYVKQVLTGEHDLVTTIWPYTVRAILGMNGIVNSTGAIHKFKRKVAFKAFTRAMLNQYIPFMRHHSAKIVQQMQKSERPLVYPNMLRLTFDVGVNALLGLEITDQAKSDKLFQTFNQLVSNVFCIPHNIPGLGFNKRLLAVAIFSKNLVQKSLSFESIFQGMKARQQLLDLLQTHIEIKKKAEDDFELSDLAIKEMAIELMFAGYYTSASALTSATLELARHPEVFAKVEKELIDHGILREERSSADAETPDEEERKIDLQALHKLTYLDQVFKETLRIRPPVLGAYRRARKTFQIGDYRIPKGWTVIYNIRDTHEMEFKHMSEFNPENFAPTGNETKYRYIPFGGGPRMCIGQDYARTISKLAIIEMIRCNSGWKLANEKLPKMVSIPTLHPKDGLPVILEPRDKV</sequence>
<evidence type="ECO:0000313" key="11">
    <source>
        <dbReference type="Proteomes" id="UP000007875"/>
    </source>
</evidence>
<dbReference type="GO" id="GO:0016705">
    <property type="term" value="F:oxidoreductase activity, acting on paired donors, with incorporation or reduction of molecular oxygen"/>
    <property type="evidence" value="ECO:0007669"/>
    <property type="project" value="InterPro"/>
</dbReference>
<dbReference type="PRINTS" id="PR00385">
    <property type="entry name" value="P450"/>
</dbReference>
<keyword evidence="5 7" id="KW-0408">Iron</keyword>
<keyword evidence="2 7" id="KW-0349">Heme</keyword>
<evidence type="ECO:0000313" key="10">
    <source>
        <dbReference type="Ensembl" id="ENSCSAVP00000003718.1"/>
    </source>
</evidence>
<feature type="signal peptide" evidence="9">
    <location>
        <begin position="1"/>
        <end position="23"/>
    </location>
</feature>
<dbReference type="GeneTree" id="ENSGT00800000124060"/>
<dbReference type="PANTHER" id="PTHR24286:SF384">
    <property type="entry name" value="P450, PUTATIVE (EUROFUNG)-RELATED"/>
    <property type="match status" value="1"/>
</dbReference>
<dbReference type="GO" id="GO:0016125">
    <property type="term" value="P:sterol metabolic process"/>
    <property type="evidence" value="ECO:0007669"/>
    <property type="project" value="TreeGrafter"/>
</dbReference>
<protein>
    <recommendedName>
        <fullName evidence="12">Cytochrome P450</fullName>
    </recommendedName>
</protein>
<dbReference type="PANTHER" id="PTHR24286">
    <property type="entry name" value="CYTOCHROME P450 26"/>
    <property type="match status" value="1"/>
</dbReference>
<evidence type="ECO:0000256" key="2">
    <source>
        <dbReference type="ARBA" id="ARBA00022617"/>
    </source>
</evidence>
<feature type="chain" id="PRO_5003578542" description="Cytochrome P450" evidence="9">
    <location>
        <begin position="24"/>
        <end position="502"/>
    </location>
</feature>
<dbReference type="InterPro" id="IPR002403">
    <property type="entry name" value="Cyt_P450_E_grp-IV"/>
</dbReference>
<dbReference type="PROSITE" id="PS00086">
    <property type="entry name" value="CYTOCHROME_P450"/>
    <property type="match status" value="1"/>
</dbReference>
<dbReference type="InterPro" id="IPR036396">
    <property type="entry name" value="Cyt_P450_sf"/>
</dbReference>
<keyword evidence="9" id="KW-0732">Signal</keyword>
<evidence type="ECO:0000256" key="4">
    <source>
        <dbReference type="ARBA" id="ARBA00023002"/>
    </source>
</evidence>
<dbReference type="GO" id="GO:0020037">
    <property type="term" value="F:heme binding"/>
    <property type="evidence" value="ECO:0007669"/>
    <property type="project" value="InterPro"/>
</dbReference>
<evidence type="ECO:0008006" key="12">
    <source>
        <dbReference type="Google" id="ProtNLM"/>
    </source>
</evidence>
<organism evidence="10 11">
    <name type="scientific">Ciona savignyi</name>
    <name type="common">Pacific transparent sea squirt</name>
    <dbReference type="NCBI Taxonomy" id="51511"/>
    <lineage>
        <taxon>Eukaryota</taxon>
        <taxon>Metazoa</taxon>
        <taxon>Chordata</taxon>
        <taxon>Tunicata</taxon>
        <taxon>Ascidiacea</taxon>
        <taxon>Phlebobranchia</taxon>
        <taxon>Cionidae</taxon>
        <taxon>Ciona</taxon>
    </lineage>
</organism>
<dbReference type="HOGENOM" id="CLU_001570_15_6_1"/>
<dbReference type="eggNOG" id="KOG0157">
    <property type="taxonomic scope" value="Eukaryota"/>
</dbReference>
<dbReference type="STRING" id="51511.ENSCSAVP00000003718"/>
<keyword evidence="11" id="KW-1185">Reference proteome</keyword>
<evidence type="ECO:0000256" key="9">
    <source>
        <dbReference type="SAM" id="SignalP"/>
    </source>
</evidence>
<dbReference type="SUPFAM" id="SSF48264">
    <property type="entry name" value="Cytochrome P450"/>
    <property type="match status" value="1"/>
</dbReference>